<proteinExistence type="predicted"/>
<dbReference type="RefSeq" id="WP_251799093.1">
    <property type="nucleotide sequence ID" value="NZ_JAMQOL010000020.1"/>
</dbReference>
<sequence length="197" mass="21194">MADVSGRSALKITLQYADPEHVSLLEIADHLAALGSLVEISERVLQQDRLTEDGAGPVIRLSTGSVVVELINQAQSAWLVQVLALTGILVRYGRGLANLPNDVMNDWLEGKVKRAELRQRLQEIRHAIKSIQHLDVDVSATRDIEDRMNIFPGLGPRAAGVTPPIPTGEDPTLVAIAGVIETLLGTTPSADTGTQSR</sequence>
<dbReference type="Proteomes" id="UP001523216">
    <property type="component" value="Unassembled WGS sequence"/>
</dbReference>
<keyword evidence="2" id="KW-1185">Reference proteome</keyword>
<gene>
    <name evidence="1" type="ORF">LXN57_16745</name>
</gene>
<dbReference type="EMBL" id="JAMQOL010000020">
    <property type="protein sequence ID" value="MCM4079225.1"/>
    <property type="molecule type" value="Genomic_DNA"/>
</dbReference>
<organism evidence="1 2">
    <name type="scientific">Paractinoplanes hotanensis</name>
    <dbReference type="NCBI Taxonomy" id="2906497"/>
    <lineage>
        <taxon>Bacteria</taxon>
        <taxon>Bacillati</taxon>
        <taxon>Actinomycetota</taxon>
        <taxon>Actinomycetes</taxon>
        <taxon>Micromonosporales</taxon>
        <taxon>Micromonosporaceae</taxon>
        <taxon>Paractinoplanes</taxon>
    </lineage>
</organism>
<evidence type="ECO:0000313" key="1">
    <source>
        <dbReference type="EMBL" id="MCM4079225.1"/>
    </source>
</evidence>
<evidence type="ECO:0000313" key="2">
    <source>
        <dbReference type="Proteomes" id="UP001523216"/>
    </source>
</evidence>
<name>A0ABT0XZK7_9ACTN</name>
<comment type="caution">
    <text evidence="1">The sequence shown here is derived from an EMBL/GenBank/DDBJ whole genome shotgun (WGS) entry which is preliminary data.</text>
</comment>
<reference evidence="1 2" key="1">
    <citation type="submission" date="2022-06" db="EMBL/GenBank/DDBJ databases">
        <title>Actinoplanes abujensis sp. nov., isolated from Nigerian arid soil.</title>
        <authorList>
            <person name="Ding P."/>
        </authorList>
    </citation>
    <scope>NUCLEOTIDE SEQUENCE [LARGE SCALE GENOMIC DNA]</scope>
    <source>
        <strain evidence="2">TRM88002</strain>
    </source>
</reference>
<accession>A0ABT0XZK7</accession>
<protein>
    <submittedName>
        <fullName evidence="1">Uncharacterized protein</fullName>
    </submittedName>
</protein>